<evidence type="ECO:0000313" key="2">
    <source>
        <dbReference type="EMBL" id="QDU59340.1"/>
    </source>
</evidence>
<dbReference type="Proteomes" id="UP000317093">
    <property type="component" value="Chromosome"/>
</dbReference>
<organism evidence="2 3">
    <name type="scientific">Kolteria novifilia</name>
    <dbReference type="NCBI Taxonomy" id="2527975"/>
    <lineage>
        <taxon>Bacteria</taxon>
        <taxon>Pseudomonadati</taxon>
        <taxon>Planctomycetota</taxon>
        <taxon>Planctomycetia</taxon>
        <taxon>Kolteriales</taxon>
        <taxon>Kolteriaceae</taxon>
        <taxon>Kolteria</taxon>
    </lineage>
</organism>
<gene>
    <name evidence="2" type="ORF">Pan216_01680</name>
</gene>
<dbReference type="EMBL" id="CP036279">
    <property type="protein sequence ID" value="QDU59340.1"/>
    <property type="molecule type" value="Genomic_DNA"/>
</dbReference>
<reference evidence="2 3" key="1">
    <citation type="submission" date="2019-02" db="EMBL/GenBank/DDBJ databases">
        <title>Deep-cultivation of Planctomycetes and their phenomic and genomic characterization uncovers novel biology.</title>
        <authorList>
            <person name="Wiegand S."/>
            <person name="Jogler M."/>
            <person name="Boedeker C."/>
            <person name="Pinto D."/>
            <person name="Vollmers J."/>
            <person name="Rivas-Marin E."/>
            <person name="Kohn T."/>
            <person name="Peeters S.H."/>
            <person name="Heuer A."/>
            <person name="Rast P."/>
            <person name="Oberbeckmann S."/>
            <person name="Bunk B."/>
            <person name="Jeske O."/>
            <person name="Meyerdierks A."/>
            <person name="Storesund J.E."/>
            <person name="Kallscheuer N."/>
            <person name="Luecker S."/>
            <person name="Lage O.M."/>
            <person name="Pohl T."/>
            <person name="Merkel B.J."/>
            <person name="Hornburger P."/>
            <person name="Mueller R.-W."/>
            <person name="Bruemmer F."/>
            <person name="Labrenz M."/>
            <person name="Spormann A.M."/>
            <person name="Op den Camp H."/>
            <person name="Overmann J."/>
            <person name="Amann R."/>
            <person name="Jetten M.S.M."/>
            <person name="Mascher T."/>
            <person name="Medema M.H."/>
            <person name="Devos D.P."/>
            <person name="Kaster A.-K."/>
            <person name="Ovreas L."/>
            <person name="Rohde M."/>
            <person name="Galperin M.Y."/>
            <person name="Jogler C."/>
        </authorList>
    </citation>
    <scope>NUCLEOTIDE SEQUENCE [LARGE SCALE GENOMIC DNA]</scope>
    <source>
        <strain evidence="2 3">Pan216</strain>
    </source>
</reference>
<sequence length="31" mass="3578">MGGGHELYGDPITPERGKRAMRTWRREFASD</sequence>
<keyword evidence="3" id="KW-1185">Reference proteome</keyword>
<accession>A0A518AXD3</accession>
<evidence type="ECO:0000313" key="3">
    <source>
        <dbReference type="Proteomes" id="UP000317093"/>
    </source>
</evidence>
<feature type="compositionally biased region" description="Basic and acidic residues" evidence="1">
    <location>
        <begin position="13"/>
        <end position="31"/>
    </location>
</feature>
<protein>
    <submittedName>
        <fullName evidence="2">Uncharacterized protein</fullName>
    </submittedName>
</protein>
<name>A0A518AXD3_9BACT</name>
<dbReference type="AlphaFoldDB" id="A0A518AXD3"/>
<proteinExistence type="predicted"/>
<feature type="region of interest" description="Disordered" evidence="1">
    <location>
        <begin position="1"/>
        <end position="31"/>
    </location>
</feature>
<dbReference type="KEGG" id="knv:Pan216_01680"/>
<evidence type="ECO:0000256" key="1">
    <source>
        <dbReference type="SAM" id="MobiDB-lite"/>
    </source>
</evidence>